<gene>
    <name evidence="3" type="ORF">FG382_20325</name>
</gene>
<feature type="region of interest" description="Disordered" evidence="1">
    <location>
        <begin position="115"/>
        <end position="139"/>
    </location>
</feature>
<evidence type="ECO:0000313" key="4">
    <source>
        <dbReference type="Proteomes" id="UP000317316"/>
    </source>
</evidence>
<comment type="caution">
    <text evidence="3">The sequence shown here is derived from an EMBL/GenBank/DDBJ whole genome shotgun (WGS) entry which is preliminary data.</text>
</comment>
<keyword evidence="4" id="KW-1185">Reference proteome</keyword>
<dbReference type="AlphaFoldDB" id="A0A544SVG7"/>
<evidence type="ECO:0000313" key="3">
    <source>
        <dbReference type="EMBL" id="TQR09202.1"/>
    </source>
</evidence>
<organism evidence="3 4">
    <name type="scientific">Psychrobacillus lasiicapitis</name>
    <dbReference type="NCBI Taxonomy" id="1636719"/>
    <lineage>
        <taxon>Bacteria</taxon>
        <taxon>Bacillati</taxon>
        <taxon>Bacillota</taxon>
        <taxon>Bacilli</taxon>
        <taxon>Bacillales</taxon>
        <taxon>Bacillaceae</taxon>
        <taxon>Psychrobacillus</taxon>
    </lineage>
</organism>
<proteinExistence type="predicted"/>
<dbReference type="OrthoDB" id="2679563at2"/>
<protein>
    <submittedName>
        <fullName evidence="3">FixH family protein</fullName>
    </submittedName>
</protein>
<dbReference type="Proteomes" id="UP000317316">
    <property type="component" value="Unassembled WGS sequence"/>
</dbReference>
<reference evidence="3 4" key="1">
    <citation type="submission" date="2019-05" db="EMBL/GenBank/DDBJ databases">
        <title>Psychrobacillus vulpis sp. nov., a new species isolated from feces of a red fox that inhabits in The Tablas de Daimiel Natural Park, Albacete, Spain.</title>
        <authorList>
            <person name="Rodriguez M."/>
            <person name="Reina J.C."/>
            <person name="Bejar V."/>
            <person name="Llamas I."/>
        </authorList>
    </citation>
    <scope>NUCLEOTIDE SEQUENCE [LARGE SCALE GENOMIC DNA]</scope>
    <source>
        <strain evidence="3 4">NEAU-3TGS17</strain>
    </source>
</reference>
<evidence type="ECO:0000256" key="1">
    <source>
        <dbReference type="SAM" id="MobiDB-lite"/>
    </source>
</evidence>
<feature type="domain" description="YtkA-like" evidence="2">
    <location>
        <begin position="23"/>
        <end position="98"/>
    </location>
</feature>
<dbReference type="Pfam" id="PF13115">
    <property type="entry name" value="YtkA"/>
    <property type="match status" value="1"/>
</dbReference>
<evidence type="ECO:0000259" key="2">
    <source>
        <dbReference type="Pfam" id="PF13115"/>
    </source>
</evidence>
<accession>A0A544SVG7</accession>
<dbReference type="InterPro" id="IPR032693">
    <property type="entry name" value="YtkA-like_dom"/>
</dbReference>
<dbReference type="EMBL" id="VDGH01000014">
    <property type="protein sequence ID" value="TQR09202.1"/>
    <property type="molecule type" value="Genomic_DNA"/>
</dbReference>
<sequence length="139" mass="15285">MVLTGCGAEEANQASQEETTFQEIVVQIQTPEQLTVGEKVVLSAKVSQGEEAVDDADKVEFEVWESGLRDEGEMIEGTLTKDGVYEANHTFDHDGVYYMFAHTTARGLHTMPKQKLTVGSPDLSKVLPDESDDTMHNGH</sequence>
<name>A0A544SVG7_9BACI</name>